<organism evidence="2 3">
    <name type="scientific">Imshaugia aleurites</name>
    <dbReference type="NCBI Taxonomy" id="172621"/>
    <lineage>
        <taxon>Eukaryota</taxon>
        <taxon>Fungi</taxon>
        <taxon>Dikarya</taxon>
        <taxon>Ascomycota</taxon>
        <taxon>Pezizomycotina</taxon>
        <taxon>Lecanoromycetes</taxon>
        <taxon>OSLEUM clade</taxon>
        <taxon>Lecanoromycetidae</taxon>
        <taxon>Lecanorales</taxon>
        <taxon>Lecanorineae</taxon>
        <taxon>Parmeliaceae</taxon>
        <taxon>Imshaugia</taxon>
    </lineage>
</organism>
<comment type="caution">
    <text evidence="2">The sequence shown here is derived from an EMBL/GenBank/DDBJ whole genome shotgun (WGS) entry which is preliminary data.</text>
</comment>
<sequence>MAIPSTPTALTGSNDWDIASIVPIGPVYPSNSDVALTLPFNKGDVSQELRAEILERTKEHWGWFAKAEEQDQELGTQLGTLGFLPWEIRQKIIVQVFDRNFLEMIDFEDECGRRMLETHEIPAKPWCRGRDDNSHRWDYPDVWSLVHLQRASVSMSIEVQYIYFTLTKFMFDSPNALVSFLGRLTTYQQSLLRWISLLLLGYDQTYEGNETWMDVCEQLPAGLTSIEFYSRDLTFWEWADLDNGSSKVARDTLRLIELLSNRIKRCWAPKAKIGIDPDIAAWRYRPAISGALSSTCNELEDWSKEWLEWWATSQEDEHIEGQPPLLGNHSDPSQDME</sequence>
<name>A0A8H3I274_9LECA</name>
<protein>
    <submittedName>
        <fullName evidence="2">Uncharacterized protein</fullName>
    </submittedName>
</protein>
<dbReference type="EMBL" id="CAJPDT010000001">
    <property type="protein sequence ID" value="CAF9904420.1"/>
    <property type="molecule type" value="Genomic_DNA"/>
</dbReference>
<reference evidence="2" key="1">
    <citation type="submission" date="2021-03" db="EMBL/GenBank/DDBJ databases">
        <authorList>
            <person name="Tagirdzhanova G."/>
        </authorList>
    </citation>
    <scope>NUCLEOTIDE SEQUENCE</scope>
</reference>
<evidence type="ECO:0000313" key="2">
    <source>
        <dbReference type="EMBL" id="CAF9904420.1"/>
    </source>
</evidence>
<dbReference type="Proteomes" id="UP000664534">
    <property type="component" value="Unassembled WGS sequence"/>
</dbReference>
<evidence type="ECO:0000256" key="1">
    <source>
        <dbReference type="SAM" id="MobiDB-lite"/>
    </source>
</evidence>
<dbReference type="AlphaFoldDB" id="A0A8H3I274"/>
<gene>
    <name evidence="2" type="ORF">IMSHALPRED_000046</name>
</gene>
<dbReference type="OrthoDB" id="10513841at2759"/>
<proteinExistence type="predicted"/>
<keyword evidence="3" id="KW-1185">Reference proteome</keyword>
<feature type="region of interest" description="Disordered" evidence="1">
    <location>
        <begin position="316"/>
        <end position="337"/>
    </location>
</feature>
<accession>A0A8H3I274</accession>
<evidence type="ECO:0000313" key="3">
    <source>
        <dbReference type="Proteomes" id="UP000664534"/>
    </source>
</evidence>